<protein>
    <submittedName>
        <fullName evidence="1">Uncharacterized protein</fullName>
    </submittedName>
</protein>
<gene>
    <name evidence="1" type="ORF">vBDshSR5C_6</name>
</gene>
<name>A0A1V0DY52_9CAUD</name>
<dbReference type="EMBL" id="KY606587">
    <property type="protein sequence ID" value="ARB06060.1"/>
    <property type="molecule type" value="Genomic_DNA"/>
</dbReference>
<accession>A0A1V0DY52</accession>
<organism evidence="1 2">
    <name type="scientific">Dinoroseobacter phage vB_DshS-R5C</name>
    <dbReference type="NCBI Taxonomy" id="1965368"/>
    <lineage>
        <taxon>Viruses</taxon>
        <taxon>Duplodnaviria</taxon>
        <taxon>Heunggongvirae</taxon>
        <taxon>Uroviricota</taxon>
        <taxon>Caudoviricetes</taxon>
        <taxon>Nanhaivirus</taxon>
        <taxon>Nanhaivirus D5C</taxon>
    </lineage>
</organism>
<keyword evidence="2" id="KW-1185">Reference proteome</keyword>
<evidence type="ECO:0000313" key="2">
    <source>
        <dbReference type="Proteomes" id="UP000224401"/>
    </source>
</evidence>
<reference evidence="1 2" key="1">
    <citation type="submission" date="2017-02" db="EMBL/GenBank/DDBJ databases">
        <title>A novel roseosiphophage isolated from the oligotrophic South China Sea.</title>
        <authorList>
            <person name="Yang Y."/>
            <person name="Cai L."/>
            <person name="Zhang R."/>
        </authorList>
    </citation>
    <scope>NUCLEOTIDE SEQUENCE [LARGE SCALE GENOMIC DNA]</scope>
</reference>
<proteinExistence type="predicted"/>
<evidence type="ECO:0000313" key="1">
    <source>
        <dbReference type="EMBL" id="ARB06060.1"/>
    </source>
</evidence>
<sequence length="42" mass="4736">MIIVNGKTQTLVVFGEVSQNDFLKFMAQMQHAIYQHKGGEPV</sequence>
<dbReference type="Proteomes" id="UP000224401">
    <property type="component" value="Segment"/>
</dbReference>